<dbReference type="NCBIfam" id="NF007044">
    <property type="entry name" value="PRK09497.1"/>
    <property type="match status" value="1"/>
</dbReference>
<gene>
    <name evidence="10" type="ORF">CBP51_12440</name>
</gene>
<keyword evidence="5 8" id="KW-0812">Transmembrane</keyword>
<keyword evidence="3 8" id="KW-0813">Transport</keyword>
<evidence type="ECO:0000256" key="4">
    <source>
        <dbReference type="ARBA" id="ARBA00022475"/>
    </source>
</evidence>
<evidence type="ECO:0000256" key="5">
    <source>
        <dbReference type="ARBA" id="ARBA00022692"/>
    </source>
</evidence>
<evidence type="ECO:0000256" key="1">
    <source>
        <dbReference type="ARBA" id="ARBA00004651"/>
    </source>
</evidence>
<keyword evidence="4" id="KW-1003">Cell membrane</keyword>
<dbReference type="InterPro" id="IPR035906">
    <property type="entry name" value="MetI-like_sf"/>
</dbReference>
<organism evidence="10 11">
    <name type="scientific">Cellvibrio mixtus</name>
    <dbReference type="NCBI Taxonomy" id="39650"/>
    <lineage>
        <taxon>Bacteria</taxon>
        <taxon>Pseudomonadati</taxon>
        <taxon>Pseudomonadota</taxon>
        <taxon>Gammaproteobacteria</taxon>
        <taxon>Cellvibrionales</taxon>
        <taxon>Cellvibrionaceae</taxon>
        <taxon>Cellvibrio</taxon>
    </lineage>
</organism>
<evidence type="ECO:0000256" key="7">
    <source>
        <dbReference type="ARBA" id="ARBA00023136"/>
    </source>
</evidence>
<proteinExistence type="inferred from homology"/>
<feature type="transmembrane region" description="Helical" evidence="8">
    <location>
        <begin position="12"/>
        <end position="37"/>
    </location>
</feature>
<dbReference type="RefSeq" id="WP_078044870.1">
    <property type="nucleotide sequence ID" value="NZ_NHNI01000001.1"/>
</dbReference>
<feature type="domain" description="ABC transmembrane type-1" evidence="9">
    <location>
        <begin position="66"/>
        <end position="272"/>
    </location>
</feature>
<protein>
    <submittedName>
        <fullName evidence="10">Spermidine/putrescine ABC transporter permease PotB</fullName>
    </submittedName>
</protein>
<evidence type="ECO:0000313" key="10">
    <source>
        <dbReference type="EMBL" id="OZY87727.1"/>
    </source>
</evidence>
<dbReference type="InterPro" id="IPR000515">
    <property type="entry name" value="MetI-like"/>
</dbReference>
<evidence type="ECO:0000256" key="3">
    <source>
        <dbReference type="ARBA" id="ARBA00022448"/>
    </source>
</evidence>
<dbReference type="GO" id="GO:0055085">
    <property type="term" value="P:transmembrane transport"/>
    <property type="evidence" value="ECO:0007669"/>
    <property type="project" value="InterPro"/>
</dbReference>
<dbReference type="SUPFAM" id="SSF161098">
    <property type="entry name" value="MetI-like"/>
    <property type="match status" value="1"/>
</dbReference>
<evidence type="ECO:0000259" key="9">
    <source>
        <dbReference type="PROSITE" id="PS50928"/>
    </source>
</evidence>
<dbReference type="Gene3D" id="1.10.3720.10">
    <property type="entry name" value="MetI-like"/>
    <property type="match status" value="1"/>
</dbReference>
<feature type="transmembrane region" description="Helical" evidence="8">
    <location>
        <begin position="145"/>
        <end position="171"/>
    </location>
</feature>
<dbReference type="Pfam" id="PF00528">
    <property type="entry name" value="BPD_transp_1"/>
    <property type="match status" value="1"/>
</dbReference>
<dbReference type="PANTHER" id="PTHR42929">
    <property type="entry name" value="INNER MEMBRANE ABC TRANSPORTER PERMEASE PROTEIN YDCU-RELATED-RELATED"/>
    <property type="match status" value="1"/>
</dbReference>
<feature type="transmembrane region" description="Helical" evidence="8">
    <location>
        <begin position="253"/>
        <end position="273"/>
    </location>
</feature>
<dbReference type="EMBL" id="NHNI01000001">
    <property type="protein sequence ID" value="OZY87727.1"/>
    <property type="molecule type" value="Genomic_DNA"/>
</dbReference>
<keyword evidence="7 8" id="KW-0472">Membrane</keyword>
<dbReference type="AlphaFoldDB" id="A0A266QCX9"/>
<evidence type="ECO:0000313" key="11">
    <source>
        <dbReference type="Proteomes" id="UP000216101"/>
    </source>
</evidence>
<sequence length="290" mass="32614">MKSSVSQFRFWAIGLASVWLTLFVFFPNLLVIFTSFLTRDPQATVSLPVNVDSYVRTLDFLYLKVLWDSLRMSLLAMIVCLLIGYPFAMAIVSLPKRWQPVILFLVILPFWTNSLVRTYAIQFILGNQGIINKSLIAVGFIDKPIQLLYTQFAVILGLVYILLPFMVLPLYSALEKLDVRLHHAAKDLGAGPLSRFWHITVPLTSPGIVAGCLMVLLPAMGMFYISDLLGGAKNLLLGNVIKTQFLHTRDWPFGSAFSVILIVLLGFMLWLYFRAARFVNKQGGLNGSDF</sequence>
<evidence type="ECO:0000256" key="8">
    <source>
        <dbReference type="RuleBase" id="RU363032"/>
    </source>
</evidence>
<feature type="transmembrane region" description="Helical" evidence="8">
    <location>
        <begin position="72"/>
        <end position="94"/>
    </location>
</feature>
<feature type="transmembrane region" description="Helical" evidence="8">
    <location>
        <begin position="101"/>
        <end position="125"/>
    </location>
</feature>
<dbReference type="GO" id="GO:0005886">
    <property type="term" value="C:plasma membrane"/>
    <property type="evidence" value="ECO:0007669"/>
    <property type="project" value="UniProtKB-SubCell"/>
</dbReference>
<reference evidence="11" key="1">
    <citation type="submission" date="2017-05" db="EMBL/GenBank/DDBJ databases">
        <authorList>
            <person name="Barney B.M."/>
        </authorList>
    </citation>
    <scope>NUCLEOTIDE SEQUENCE [LARGE SCALE GENOMIC DNA]</scope>
    <source>
        <strain evidence="11">PSBB022</strain>
    </source>
</reference>
<keyword evidence="11" id="KW-1185">Reference proteome</keyword>
<keyword evidence="6 8" id="KW-1133">Transmembrane helix</keyword>
<evidence type="ECO:0000256" key="6">
    <source>
        <dbReference type="ARBA" id="ARBA00022989"/>
    </source>
</evidence>
<dbReference type="CDD" id="cd06261">
    <property type="entry name" value="TM_PBP2"/>
    <property type="match status" value="1"/>
</dbReference>
<dbReference type="Proteomes" id="UP000216101">
    <property type="component" value="Unassembled WGS sequence"/>
</dbReference>
<dbReference type="PANTHER" id="PTHR42929:SF1">
    <property type="entry name" value="INNER MEMBRANE ABC TRANSPORTER PERMEASE PROTEIN YDCU-RELATED"/>
    <property type="match status" value="1"/>
</dbReference>
<evidence type="ECO:0000256" key="2">
    <source>
        <dbReference type="ARBA" id="ARBA00007069"/>
    </source>
</evidence>
<comment type="similarity">
    <text evidence="2">Belongs to the binding-protein-dependent transport system permease family. CysTW subfamily.</text>
</comment>
<name>A0A266QCX9_9GAMM</name>
<dbReference type="PROSITE" id="PS50928">
    <property type="entry name" value="ABC_TM1"/>
    <property type="match status" value="1"/>
</dbReference>
<feature type="transmembrane region" description="Helical" evidence="8">
    <location>
        <begin position="203"/>
        <end position="225"/>
    </location>
</feature>
<comment type="caution">
    <text evidence="10">The sequence shown here is derived from an EMBL/GenBank/DDBJ whole genome shotgun (WGS) entry which is preliminary data.</text>
</comment>
<accession>A0A266QCX9</accession>
<comment type="subcellular location">
    <subcellularLocation>
        <location evidence="1 8">Cell membrane</location>
        <topology evidence="1 8">Multi-pass membrane protein</topology>
    </subcellularLocation>
</comment>